<reference evidence="11 12" key="1">
    <citation type="submission" date="2019-07" db="EMBL/GenBank/DDBJ databases">
        <title>Draft genome assembly of a fouling barnacle, Amphibalanus amphitrite (Darwin, 1854): The first reference genome for Thecostraca.</title>
        <authorList>
            <person name="Kim W."/>
        </authorList>
    </citation>
    <scope>NUCLEOTIDE SEQUENCE [LARGE SCALE GENOMIC DNA]</scope>
    <source>
        <strain evidence="11">SNU_AA5</strain>
        <tissue evidence="11">Soma without cirri and trophi</tissue>
    </source>
</reference>
<dbReference type="PANTHER" id="PTHR11953:SF0">
    <property type="entry name" value="EXOSOME COMPLEX COMPONENT RRP41"/>
    <property type="match status" value="1"/>
</dbReference>
<dbReference type="PANTHER" id="PTHR11953">
    <property type="entry name" value="EXOSOME COMPLEX COMPONENT"/>
    <property type="match status" value="1"/>
</dbReference>
<dbReference type="GO" id="GO:0000176">
    <property type="term" value="C:nuclear exosome (RNase complex)"/>
    <property type="evidence" value="ECO:0007669"/>
    <property type="project" value="TreeGrafter"/>
</dbReference>
<feature type="domain" description="Exoribonuclease phosphorolytic" evidence="10">
    <location>
        <begin position="167"/>
        <end position="229"/>
    </location>
</feature>
<keyword evidence="4" id="KW-0963">Cytoplasm</keyword>
<dbReference type="OrthoDB" id="27298at2759"/>
<dbReference type="Pfam" id="PF03725">
    <property type="entry name" value="RNase_PH_C"/>
    <property type="match status" value="1"/>
</dbReference>
<evidence type="ECO:0000313" key="11">
    <source>
        <dbReference type="EMBL" id="KAF0312998.1"/>
    </source>
</evidence>
<dbReference type="SUPFAM" id="SSF55666">
    <property type="entry name" value="Ribonuclease PH domain 2-like"/>
    <property type="match status" value="1"/>
</dbReference>
<evidence type="ECO:0000256" key="7">
    <source>
        <dbReference type="ARBA" id="ARBA00062379"/>
    </source>
</evidence>
<dbReference type="Pfam" id="PF01138">
    <property type="entry name" value="RNase_PH"/>
    <property type="match status" value="1"/>
</dbReference>
<evidence type="ECO:0000256" key="1">
    <source>
        <dbReference type="ARBA" id="ARBA00004496"/>
    </source>
</evidence>
<evidence type="ECO:0000256" key="8">
    <source>
        <dbReference type="ARBA" id="ARBA00073078"/>
    </source>
</evidence>
<comment type="function">
    <text evidence="6">Non-catalytic component of the RNA exosome complex which has 3'-&gt;5' exoribonuclease activity and participates in a multitude of cellular RNA processing and degradation events.</text>
</comment>
<dbReference type="InterPro" id="IPR027408">
    <property type="entry name" value="PNPase/RNase_PH_dom_sf"/>
</dbReference>
<proteinExistence type="inferred from homology"/>
<dbReference type="InterPro" id="IPR036345">
    <property type="entry name" value="ExoRNase_PH_dom2_sf"/>
</dbReference>
<name>A0A6A4XCY2_AMPAM</name>
<evidence type="ECO:0000259" key="9">
    <source>
        <dbReference type="Pfam" id="PF01138"/>
    </source>
</evidence>
<comment type="subunit">
    <text evidence="7">Component of the RNA exosome complex.</text>
</comment>
<dbReference type="GO" id="GO:0071051">
    <property type="term" value="P:poly(A)-dependent snoRNA 3'-end processing"/>
    <property type="evidence" value="ECO:0007669"/>
    <property type="project" value="TreeGrafter"/>
</dbReference>
<evidence type="ECO:0000256" key="2">
    <source>
        <dbReference type="ARBA" id="ARBA00004604"/>
    </source>
</evidence>
<comment type="similarity">
    <text evidence="3">Belongs to the RNase PH family.</text>
</comment>
<evidence type="ECO:0000259" key="10">
    <source>
        <dbReference type="Pfam" id="PF03725"/>
    </source>
</evidence>
<evidence type="ECO:0000256" key="3">
    <source>
        <dbReference type="ARBA" id="ARBA00006678"/>
    </source>
</evidence>
<protein>
    <recommendedName>
        <fullName evidence="8">Putative exosome complex component RRP41</fullName>
    </recommendedName>
</protein>
<comment type="subcellular location">
    <subcellularLocation>
        <location evidence="1">Cytoplasm</location>
    </subcellularLocation>
    <subcellularLocation>
        <location evidence="2">Nucleus</location>
        <location evidence="2">Nucleolus</location>
    </subcellularLocation>
</comment>
<sequence>MCAYMWAPPFSAVSTMELLSDQGLRVDGRRAHELRNVECRLGVFGRADGSAYLEQGNTRVLATVYGPHEARAAQRRHDVASINCQYRQAVFSGWERGRRAGGGGDRRAQELGALLQNTLESVVLVELYPRSQIDVYVQVLQADGGTYATCVNAATLALIDAGVALRDYVCACSASVLRDQPLVDLNSLETSGAPELTAALLPRSGRLPLLEMSQRFHVDKLGELLDVAETACRDVHTILNRAVRRHVSARSSEK</sequence>
<dbReference type="GO" id="GO:0003723">
    <property type="term" value="F:RNA binding"/>
    <property type="evidence" value="ECO:0007669"/>
    <property type="project" value="TreeGrafter"/>
</dbReference>
<evidence type="ECO:0000313" key="12">
    <source>
        <dbReference type="Proteomes" id="UP000440578"/>
    </source>
</evidence>
<keyword evidence="5" id="KW-0271">Exosome</keyword>
<dbReference type="FunFam" id="3.30.230.70:FF:000004">
    <property type="entry name" value="Exosome complex component Rrp41"/>
    <property type="match status" value="1"/>
</dbReference>
<organism evidence="11 12">
    <name type="scientific">Amphibalanus amphitrite</name>
    <name type="common">Striped barnacle</name>
    <name type="synonym">Balanus amphitrite</name>
    <dbReference type="NCBI Taxonomy" id="1232801"/>
    <lineage>
        <taxon>Eukaryota</taxon>
        <taxon>Metazoa</taxon>
        <taxon>Ecdysozoa</taxon>
        <taxon>Arthropoda</taxon>
        <taxon>Crustacea</taxon>
        <taxon>Multicrustacea</taxon>
        <taxon>Cirripedia</taxon>
        <taxon>Thoracica</taxon>
        <taxon>Thoracicalcarea</taxon>
        <taxon>Balanomorpha</taxon>
        <taxon>Balanoidea</taxon>
        <taxon>Balanidae</taxon>
        <taxon>Amphibalaninae</taxon>
        <taxon>Amphibalanus</taxon>
    </lineage>
</organism>
<keyword evidence="12" id="KW-1185">Reference proteome</keyword>
<accession>A0A6A4XCY2</accession>
<dbReference type="GO" id="GO:0071028">
    <property type="term" value="P:nuclear mRNA surveillance"/>
    <property type="evidence" value="ECO:0007669"/>
    <property type="project" value="TreeGrafter"/>
</dbReference>
<evidence type="ECO:0000256" key="5">
    <source>
        <dbReference type="ARBA" id="ARBA00022835"/>
    </source>
</evidence>
<comment type="caution">
    <text evidence="11">The sequence shown here is derived from an EMBL/GenBank/DDBJ whole genome shotgun (WGS) entry which is preliminary data.</text>
</comment>
<evidence type="ECO:0000256" key="6">
    <source>
        <dbReference type="ARBA" id="ARBA00058393"/>
    </source>
</evidence>
<dbReference type="Gene3D" id="3.30.230.70">
    <property type="entry name" value="GHMP Kinase, N-terminal domain"/>
    <property type="match status" value="1"/>
</dbReference>
<dbReference type="Proteomes" id="UP000440578">
    <property type="component" value="Unassembled WGS sequence"/>
</dbReference>
<evidence type="ECO:0000256" key="4">
    <source>
        <dbReference type="ARBA" id="ARBA00022490"/>
    </source>
</evidence>
<gene>
    <name evidence="11" type="primary">EXOSC4</name>
    <name evidence="11" type="ORF">FJT64_016395</name>
</gene>
<dbReference type="CDD" id="cd11370">
    <property type="entry name" value="RNase_PH_RRP41"/>
    <property type="match status" value="1"/>
</dbReference>
<dbReference type="GO" id="GO:0000177">
    <property type="term" value="C:cytoplasmic exosome (RNase complex)"/>
    <property type="evidence" value="ECO:0007669"/>
    <property type="project" value="TreeGrafter"/>
</dbReference>
<dbReference type="InterPro" id="IPR001247">
    <property type="entry name" value="ExoRNase_PH_dom1"/>
</dbReference>
<dbReference type="EMBL" id="VIIS01000123">
    <property type="protein sequence ID" value="KAF0312998.1"/>
    <property type="molecule type" value="Genomic_DNA"/>
</dbReference>
<dbReference type="SUPFAM" id="SSF54211">
    <property type="entry name" value="Ribosomal protein S5 domain 2-like"/>
    <property type="match status" value="1"/>
</dbReference>
<dbReference type="GO" id="GO:0005730">
    <property type="term" value="C:nucleolus"/>
    <property type="evidence" value="ECO:0007669"/>
    <property type="project" value="UniProtKB-SubCell"/>
</dbReference>
<dbReference type="GO" id="GO:0016075">
    <property type="term" value="P:rRNA catabolic process"/>
    <property type="evidence" value="ECO:0007669"/>
    <property type="project" value="TreeGrafter"/>
</dbReference>
<feature type="domain" description="Exoribonuclease phosphorolytic" evidence="9">
    <location>
        <begin position="33"/>
        <end position="163"/>
    </location>
</feature>
<dbReference type="GO" id="GO:0034475">
    <property type="term" value="P:U4 snRNA 3'-end processing"/>
    <property type="evidence" value="ECO:0007669"/>
    <property type="project" value="TreeGrafter"/>
</dbReference>
<dbReference type="InterPro" id="IPR020568">
    <property type="entry name" value="Ribosomal_Su5_D2-typ_SF"/>
</dbReference>
<dbReference type="AlphaFoldDB" id="A0A6A4XCY2"/>
<dbReference type="InterPro" id="IPR015847">
    <property type="entry name" value="ExoRNase_PH_dom2"/>
</dbReference>
<dbReference type="InterPro" id="IPR050080">
    <property type="entry name" value="RNase_PH"/>
</dbReference>